<keyword evidence="1" id="KW-0560">Oxidoreductase</keyword>
<dbReference type="Gene3D" id="3.20.20.100">
    <property type="entry name" value="NADP-dependent oxidoreductase domain"/>
    <property type="match status" value="1"/>
</dbReference>
<gene>
    <name evidence="4" type="ORF">WJX73_003313</name>
</gene>
<dbReference type="PANTHER" id="PTHR43625">
    <property type="entry name" value="AFLATOXIN B1 ALDEHYDE REDUCTASE"/>
    <property type="match status" value="1"/>
</dbReference>
<reference evidence="4 5" key="1">
    <citation type="journal article" date="2024" name="Nat. Commun.">
        <title>Phylogenomics reveals the evolutionary origins of lichenization in chlorophyte algae.</title>
        <authorList>
            <person name="Puginier C."/>
            <person name="Libourel C."/>
            <person name="Otte J."/>
            <person name="Skaloud P."/>
            <person name="Haon M."/>
            <person name="Grisel S."/>
            <person name="Petersen M."/>
            <person name="Berrin J.G."/>
            <person name="Delaux P.M."/>
            <person name="Dal Grande F."/>
            <person name="Keller J."/>
        </authorList>
    </citation>
    <scope>NUCLEOTIDE SEQUENCE [LARGE SCALE GENOMIC DNA]</scope>
    <source>
        <strain evidence="4 5">SAG 2036</strain>
    </source>
</reference>
<dbReference type="SUPFAM" id="SSF51430">
    <property type="entry name" value="NAD(P)-linked oxidoreductase"/>
    <property type="match status" value="1"/>
</dbReference>
<dbReference type="InterPro" id="IPR023210">
    <property type="entry name" value="NADP_OxRdtase_dom"/>
</dbReference>
<dbReference type="GO" id="GO:0016491">
    <property type="term" value="F:oxidoreductase activity"/>
    <property type="evidence" value="ECO:0007669"/>
    <property type="project" value="UniProtKB-KW"/>
</dbReference>
<dbReference type="GO" id="GO:0005737">
    <property type="term" value="C:cytoplasm"/>
    <property type="evidence" value="ECO:0007669"/>
    <property type="project" value="TreeGrafter"/>
</dbReference>
<evidence type="ECO:0000259" key="2">
    <source>
        <dbReference type="Pfam" id="PF00248"/>
    </source>
</evidence>
<dbReference type="EMBL" id="JALJOQ010000007">
    <property type="protein sequence ID" value="KAK9812337.1"/>
    <property type="molecule type" value="Genomic_DNA"/>
</dbReference>
<dbReference type="InterPro" id="IPR042098">
    <property type="entry name" value="TauD-like_sf"/>
</dbReference>
<name>A0AAW1PWF0_9CHLO</name>
<evidence type="ECO:0000256" key="1">
    <source>
        <dbReference type="ARBA" id="ARBA00023002"/>
    </source>
</evidence>
<sequence>MASAAVAQTPAFFSPKIQTYFDKVANHDLGTSTSTPNGSTSDIKTSKQGNVIPHTIIEGPADWTSTSLAGKESTYTYTFTDSDTKELIRAVDKLKSRGVASEEDVKNLTKADYDLPTLIPKLLEIGKEVSLGRGFHLIRGFPVESFKNDRLGLVLAFWGLGIVLGRPLVSQTDYNEKGETFGSLLNHVSVGRHSHFKTNPTLPQPKQGENVPRGRDLSRLPFHSDQGATDLIALVSLTNAKRGGESKWVSGVAIHNELLRRGRKDLVEVLSDPKQWNTPRKLDQSAYERNADGTFAGYEPTPPFEYHDGYLTVHYSVGNYLELDLTPIQEEAIWTFARLAEDPKFHFSQILSPGTIEVIHNPTILHSRGDVEDGETNDQKRHLLRWWISQPKEQNPRPVAPSFAPRSLVQPGGGFRVTKGSTVRLPFFPYTRNDGEGAYLDKRAPVDDAESKKVLSRFLEVVDGSEHALLDSADVYGQGQNERLVGTAIKGNRTHYFLSSKFANTFEGGPKSDKGVDGRPDYIRQAVEQSLKRLETDSIDLYYQHRVDRTIPIEETWKVLKELVKEGKVKYLGISEASAKEIRRAHAVHPITALQLEYSLWARDCEKDILPTARELGIGIVAFSPLGRGLFTGTITDLSVLDDNDMRVKNQPRWEKENLTKNLLLVEEVKRLAAKKGVTPGQLSIAWVHHQGDDVFPIPGTKRLKYLEENVAAFNVKLSRAELDELEAVFEGKVHGNRYNAEGMKKAAYGGL</sequence>
<evidence type="ECO:0000313" key="5">
    <source>
        <dbReference type="Proteomes" id="UP001465755"/>
    </source>
</evidence>
<evidence type="ECO:0000313" key="4">
    <source>
        <dbReference type="EMBL" id="KAK9812337.1"/>
    </source>
</evidence>
<keyword evidence="5" id="KW-1185">Reference proteome</keyword>
<organism evidence="4 5">
    <name type="scientific">Symbiochloris irregularis</name>
    <dbReference type="NCBI Taxonomy" id="706552"/>
    <lineage>
        <taxon>Eukaryota</taxon>
        <taxon>Viridiplantae</taxon>
        <taxon>Chlorophyta</taxon>
        <taxon>core chlorophytes</taxon>
        <taxon>Trebouxiophyceae</taxon>
        <taxon>Trebouxiales</taxon>
        <taxon>Trebouxiaceae</taxon>
        <taxon>Symbiochloris</taxon>
    </lineage>
</organism>
<dbReference type="PANTHER" id="PTHR43625:SF40">
    <property type="entry name" value="ALDO-KETO REDUCTASE YAKC [NADP(+)]"/>
    <property type="match status" value="1"/>
</dbReference>
<dbReference type="InterPro" id="IPR036812">
    <property type="entry name" value="NAD(P)_OxRdtase_dom_sf"/>
</dbReference>
<dbReference type="Proteomes" id="UP001465755">
    <property type="component" value="Unassembled WGS sequence"/>
</dbReference>
<dbReference type="SUPFAM" id="SSF51197">
    <property type="entry name" value="Clavaminate synthase-like"/>
    <property type="match status" value="1"/>
</dbReference>
<accession>A0AAW1PWF0</accession>
<proteinExistence type="predicted"/>
<dbReference type="InterPro" id="IPR050791">
    <property type="entry name" value="Aldo-Keto_reductase"/>
</dbReference>
<evidence type="ECO:0000259" key="3">
    <source>
        <dbReference type="Pfam" id="PF02668"/>
    </source>
</evidence>
<dbReference type="AlphaFoldDB" id="A0AAW1PWF0"/>
<dbReference type="Pfam" id="PF02668">
    <property type="entry name" value="TauD"/>
    <property type="match status" value="1"/>
</dbReference>
<comment type="caution">
    <text evidence="4">The sequence shown here is derived from an EMBL/GenBank/DDBJ whole genome shotgun (WGS) entry which is preliminary data.</text>
</comment>
<protein>
    <submittedName>
        <fullName evidence="4">Uncharacterized protein</fullName>
    </submittedName>
</protein>
<feature type="domain" description="NADP-dependent oxidoreductase" evidence="2">
    <location>
        <begin position="442"/>
        <end position="729"/>
    </location>
</feature>
<dbReference type="InterPro" id="IPR003819">
    <property type="entry name" value="TauD/TfdA-like"/>
</dbReference>
<dbReference type="Pfam" id="PF00248">
    <property type="entry name" value="Aldo_ket_red"/>
    <property type="match status" value="1"/>
</dbReference>
<feature type="domain" description="TauD/TfdA-like" evidence="3">
    <location>
        <begin position="108"/>
        <end position="387"/>
    </location>
</feature>
<dbReference type="Gene3D" id="3.60.130.10">
    <property type="entry name" value="Clavaminate synthase-like"/>
    <property type="match status" value="1"/>
</dbReference>